<reference evidence="4 5" key="1">
    <citation type="submission" date="2020-03" db="EMBL/GenBank/DDBJ databases">
        <title>Rubrivivax benzoatilyticus JA2 (sequenced after 10 years sub-culturing).</title>
        <authorList>
            <person name="Gupta D."/>
            <person name="Chintalapati S."/>
            <person name="Chintalapati V.R."/>
        </authorList>
    </citation>
    <scope>NUCLEOTIDE SEQUENCE [LARGE SCALE GENOMIC DNA]</scope>
    <source>
        <strain evidence="4 5">JA2-Mal</strain>
    </source>
</reference>
<keyword evidence="2" id="KW-0472">Membrane</keyword>
<dbReference type="PANTHER" id="PTHR34220">
    <property type="entry name" value="SENSOR HISTIDINE KINASE YPDA"/>
    <property type="match status" value="1"/>
</dbReference>
<feature type="transmembrane region" description="Helical" evidence="2">
    <location>
        <begin position="60"/>
        <end position="80"/>
    </location>
</feature>
<keyword evidence="2" id="KW-1133">Transmembrane helix</keyword>
<evidence type="ECO:0000256" key="1">
    <source>
        <dbReference type="SAM" id="MobiDB-lite"/>
    </source>
</evidence>
<comment type="caution">
    <text evidence="4">The sequence shown here is derived from an EMBL/GenBank/DDBJ whole genome shotgun (WGS) entry which is preliminary data.</text>
</comment>
<gene>
    <name evidence="4" type="ORF">G7087_15805</name>
</gene>
<dbReference type="InterPro" id="IPR036890">
    <property type="entry name" value="HATPase_C_sf"/>
</dbReference>
<name>A0ABX0HXX6_9BURK</name>
<accession>A0ABX0HXX6</accession>
<keyword evidence="2" id="KW-0812">Transmembrane</keyword>
<keyword evidence="5" id="KW-1185">Reference proteome</keyword>
<dbReference type="RefSeq" id="WP_009858714.1">
    <property type="nucleotide sequence ID" value="NZ_JAAOCD010000008.1"/>
</dbReference>
<dbReference type="Gene3D" id="3.30.565.10">
    <property type="entry name" value="Histidine kinase-like ATPase, C-terminal domain"/>
    <property type="match status" value="1"/>
</dbReference>
<dbReference type="Pfam" id="PF06580">
    <property type="entry name" value="His_kinase"/>
    <property type="match status" value="1"/>
</dbReference>
<dbReference type="GO" id="GO:0016301">
    <property type="term" value="F:kinase activity"/>
    <property type="evidence" value="ECO:0007669"/>
    <property type="project" value="UniProtKB-KW"/>
</dbReference>
<evidence type="ECO:0000256" key="2">
    <source>
        <dbReference type="SAM" id="Phobius"/>
    </source>
</evidence>
<sequence>MDEAGPDASSSPPSPPVWHDTWPAGRGLSFTPSRFDRLAEQRARDEARLAAAFDVCQPALALRAALLVPTVLVVVALAQAADVADWLARAAAAAFAGAGGTLLWLVALCSSRTALARLSSGARAGAVLLGGAACALVAWAPLVAIGLADTAGGLRLAGIALAGAGFAALLWLWLDLRARSAVPADTSARLVELQSRIRPHFLFNALNTALVLVRVDPARAERVLEDLAELFRAALAEVGESVALADEIELARAYLAIEQARYGERITVDWDLDAAAGAARVPPLVLQPLVENAVRHGVEPAAEGGRIRVATCRRRGQAIVTVSNTVPEQPSAPGHGMALDNVRERLQLLHDVAAEVEVWREGREFHARLVLPL</sequence>
<evidence type="ECO:0000259" key="3">
    <source>
        <dbReference type="Pfam" id="PF06580"/>
    </source>
</evidence>
<dbReference type="InterPro" id="IPR010559">
    <property type="entry name" value="Sig_transdc_His_kin_internal"/>
</dbReference>
<dbReference type="Proteomes" id="UP000802098">
    <property type="component" value="Unassembled WGS sequence"/>
</dbReference>
<evidence type="ECO:0000313" key="4">
    <source>
        <dbReference type="EMBL" id="NHK99848.1"/>
    </source>
</evidence>
<keyword evidence="4" id="KW-0418">Kinase</keyword>
<dbReference type="PANTHER" id="PTHR34220:SF7">
    <property type="entry name" value="SENSOR HISTIDINE KINASE YPDA"/>
    <property type="match status" value="1"/>
</dbReference>
<feature type="transmembrane region" description="Helical" evidence="2">
    <location>
        <begin position="126"/>
        <end position="148"/>
    </location>
</feature>
<evidence type="ECO:0000313" key="5">
    <source>
        <dbReference type="Proteomes" id="UP000802098"/>
    </source>
</evidence>
<feature type="region of interest" description="Disordered" evidence="1">
    <location>
        <begin position="1"/>
        <end position="22"/>
    </location>
</feature>
<feature type="transmembrane region" description="Helical" evidence="2">
    <location>
        <begin position="154"/>
        <end position="174"/>
    </location>
</feature>
<protein>
    <submittedName>
        <fullName evidence="4">Sensor histidine kinase</fullName>
    </submittedName>
</protein>
<feature type="domain" description="Signal transduction histidine kinase internal region" evidence="3">
    <location>
        <begin position="189"/>
        <end position="266"/>
    </location>
</feature>
<keyword evidence="4" id="KW-0808">Transferase</keyword>
<dbReference type="EMBL" id="JAAOCD010000008">
    <property type="protein sequence ID" value="NHK99848.1"/>
    <property type="molecule type" value="Genomic_DNA"/>
</dbReference>
<feature type="transmembrane region" description="Helical" evidence="2">
    <location>
        <begin position="86"/>
        <end position="106"/>
    </location>
</feature>
<organism evidence="4 5">
    <name type="scientific">Rubrivivax benzoatilyticus</name>
    <dbReference type="NCBI Taxonomy" id="316997"/>
    <lineage>
        <taxon>Bacteria</taxon>
        <taxon>Pseudomonadati</taxon>
        <taxon>Pseudomonadota</taxon>
        <taxon>Betaproteobacteria</taxon>
        <taxon>Burkholderiales</taxon>
        <taxon>Sphaerotilaceae</taxon>
        <taxon>Rubrivivax</taxon>
    </lineage>
</organism>
<dbReference type="SUPFAM" id="SSF55874">
    <property type="entry name" value="ATPase domain of HSP90 chaperone/DNA topoisomerase II/histidine kinase"/>
    <property type="match status" value="1"/>
</dbReference>
<proteinExistence type="predicted"/>
<dbReference type="InterPro" id="IPR050640">
    <property type="entry name" value="Bact_2-comp_sensor_kinase"/>
</dbReference>